<reference evidence="1 2" key="1">
    <citation type="submission" date="2024-07" db="EMBL/GenBank/DDBJ databases">
        <title>Section-level genome sequencing and comparative genomics of Aspergillus sections Usti and Cavernicolus.</title>
        <authorList>
            <consortium name="Lawrence Berkeley National Laboratory"/>
            <person name="Nybo J.L."/>
            <person name="Vesth T.C."/>
            <person name="Theobald S."/>
            <person name="Frisvad J.C."/>
            <person name="Larsen T.O."/>
            <person name="Kjaerboelling I."/>
            <person name="Rothschild-Mancinelli K."/>
            <person name="Lyhne E.K."/>
            <person name="Kogle M.E."/>
            <person name="Barry K."/>
            <person name="Clum A."/>
            <person name="Na H."/>
            <person name="Ledsgaard L."/>
            <person name="Lin J."/>
            <person name="Lipzen A."/>
            <person name="Kuo A."/>
            <person name="Riley R."/>
            <person name="Mondo S."/>
            <person name="Labutti K."/>
            <person name="Haridas S."/>
            <person name="Pangalinan J."/>
            <person name="Salamov A.A."/>
            <person name="Simmons B.A."/>
            <person name="Magnuson J.K."/>
            <person name="Chen J."/>
            <person name="Drula E."/>
            <person name="Henrissat B."/>
            <person name="Wiebenga A."/>
            <person name="Lubbers R.J."/>
            <person name="Gomes A.C."/>
            <person name="Makela M.R."/>
            <person name="Stajich J."/>
            <person name="Grigoriev I.V."/>
            <person name="Mortensen U.H."/>
            <person name="De Vries R.P."/>
            <person name="Baker S.E."/>
            <person name="Andersen M.R."/>
        </authorList>
    </citation>
    <scope>NUCLEOTIDE SEQUENCE [LARGE SCALE GENOMIC DNA]</scope>
    <source>
        <strain evidence="1 2">CBS 123904</strain>
    </source>
</reference>
<dbReference type="Gene3D" id="1.25.10.10">
    <property type="entry name" value="Leucine-rich Repeat Variant"/>
    <property type="match status" value="1"/>
</dbReference>
<dbReference type="SUPFAM" id="SSF48371">
    <property type="entry name" value="ARM repeat"/>
    <property type="match status" value="1"/>
</dbReference>
<protein>
    <recommendedName>
        <fullName evidence="3">Importin N-terminal domain-containing protein</fullName>
    </recommendedName>
</protein>
<sequence length="114" mass="13070">MSLLPPEVHSALSQLLSGLSTADNTIRSQAEEQLNNDWIQNRPDVLLMGLAEQLEGAESTMTAQECNNIRRGYRQRLPPIKRDVFILTGWFFHRHVRLRLFYSGESQPKHAKTP</sequence>
<dbReference type="EMBL" id="JBFXLU010000003">
    <property type="protein sequence ID" value="KAL2857795.1"/>
    <property type="molecule type" value="Genomic_DNA"/>
</dbReference>
<evidence type="ECO:0008006" key="3">
    <source>
        <dbReference type="Google" id="ProtNLM"/>
    </source>
</evidence>
<evidence type="ECO:0000313" key="1">
    <source>
        <dbReference type="EMBL" id="KAL2857795.1"/>
    </source>
</evidence>
<comment type="caution">
    <text evidence="1">The sequence shown here is derived from an EMBL/GenBank/DDBJ whole genome shotgun (WGS) entry which is preliminary data.</text>
</comment>
<proteinExistence type="predicted"/>
<dbReference type="Proteomes" id="UP001610446">
    <property type="component" value="Unassembled WGS sequence"/>
</dbReference>
<gene>
    <name evidence="1" type="ORF">BJY01DRAFT_115256</name>
</gene>
<dbReference type="InterPro" id="IPR016024">
    <property type="entry name" value="ARM-type_fold"/>
</dbReference>
<dbReference type="InterPro" id="IPR011989">
    <property type="entry name" value="ARM-like"/>
</dbReference>
<accession>A0ABR4KZT2</accession>
<evidence type="ECO:0000313" key="2">
    <source>
        <dbReference type="Proteomes" id="UP001610446"/>
    </source>
</evidence>
<name>A0ABR4KZT2_9EURO</name>
<keyword evidence="2" id="KW-1185">Reference proteome</keyword>
<organism evidence="1 2">
    <name type="scientific">Aspergillus pseudoustus</name>
    <dbReference type="NCBI Taxonomy" id="1810923"/>
    <lineage>
        <taxon>Eukaryota</taxon>
        <taxon>Fungi</taxon>
        <taxon>Dikarya</taxon>
        <taxon>Ascomycota</taxon>
        <taxon>Pezizomycotina</taxon>
        <taxon>Eurotiomycetes</taxon>
        <taxon>Eurotiomycetidae</taxon>
        <taxon>Eurotiales</taxon>
        <taxon>Aspergillaceae</taxon>
        <taxon>Aspergillus</taxon>
        <taxon>Aspergillus subgen. Nidulantes</taxon>
    </lineage>
</organism>